<keyword evidence="2" id="KW-0812">Transmembrane</keyword>
<dbReference type="EMBL" id="HBIU01006407">
    <property type="protein sequence ID" value="CAE0623781.1"/>
    <property type="molecule type" value="Transcribed_RNA"/>
</dbReference>
<feature type="compositionally biased region" description="Basic and acidic residues" evidence="1">
    <location>
        <begin position="277"/>
        <end position="286"/>
    </location>
</feature>
<feature type="compositionally biased region" description="Polar residues" evidence="1">
    <location>
        <begin position="224"/>
        <end position="246"/>
    </location>
</feature>
<evidence type="ECO:0000256" key="2">
    <source>
        <dbReference type="SAM" id="Phobius"/>
    </source>
</evidence>
<keyword evidence="2" id="KW-1133">Transmembrane helix</keyword>
<gene>
    <name evidence="3" type="ORF">HAKA00212_LOCUS2447</name>
</gene>
<feature type="region of interest" description="Disordered" evidence="1">
    <location>
        <begin position="219"/>
        <end position="286"/>
    </location>
</feature>
<proteinExistence type="predicted"/>
<feature type="transmembrane region" description="Helical" evidence="2">
    <location>
        <begin position="651"/>
        <end position="671"/>
    </location>
</feature>
<evidence type="ECO:0000256" key="1">
    <source>
        <dbReference type="SAM" id="MobiDB-lite"/>
    </source>
</evidence>
<reference evidence="3" key="1">
    <citation type="submission" date="2021-01" db="EMBL/GenBank/DDBJ databases">
        <authorList>
            <person name="Corre E."/>
            <person name="Pelletier E."/>
            <person name="Niang G."/>
            <person name="Scheremetjew M."/>
            <person name="Finn R."/>
            <person name="Kale V."/>
            <person name="Holt S."/>
            <person name="Cochrane G."/>
            <person name="Meng A."/>
            <person name="Brown T."/>
            <person name="Cohen L."/>
        </authorList>
    </citation>
    <scope>NUCLEOTIDE SEQUENCE</scope>
    <source>
        <strain evidence="3">CCMP3107</strain>
    </source>
</reference>
<feature type="transmembrane region" description="Helical" evidence="2">
    <location>
        <begin position="597"/>
        <end position="618"/>
    </location>
</feature>
<protein>
    <submittedName>
        <fullName evidence="3">Uncharacterized protein</fullName>
    </submittedName>
</protein>
<evidence type="ECO:0000313" key="3">
    <source>
        <dbReference type="EMBL" id="CAE0623781.1"/>
    </source>
</evidence>
<dbReference type="AlphaFoldDB" id="A0A7S3XKH5"/>
<organism evidence="3">
    <name type="scientific">Heterosigma akashiwo</name>
    <name type="common">Chromophytic alga</name>
    <name type="synonym">Heterosigma carterae</name>
    <dbReference type="NCBI Taxonomy" id="2829"/>
    <lineage>
        <taxon>Eukaryota</taxon>
        <taxon>Sar</taxon>
        <taxon>Stramenopiles</taxon>
        <taxon>Ochrophyta</taxon>
        <taxon>Raphidophyceae</taxon>
        <taxon>Chattonellales</taxon>
        <taxon>Chattonellaceae</taxon>
        <taxon>Heterosigma</taxon>
    </lineage>
</organism>
<accession>A0A7S3XKH5</accession>
<name>A0A7S3XKH5_HETAK</name>
<keyword evidence="2" id="KW-0472">Membrane</keyword>
<feature type="transmembrane region" description="Helical" evidence="2">
    <location>
        <begin position="472"/>
        <end position="496"/>
    </location>
</feature>
<sequence>MDSKYTRRFRKGKSHLDNPSQIDYNEFKKIWGSVVPNLKLGHVLYEKFSQSLISQHPWVKSFHISTPGWGKQQAVAISLVYCTTLMFWDATLYPLLHPSSAICSDSSMSSESDCESYGCTWDSDSGSCSAEEVDDSLESTVYLVIYSMVLTLPPCILMNKVVSKCIGIKPGENNKVEWQIENVNRGNSTWEFGDGSPTRAATSAHKAFQHMESDELGVEERSVSMFSQASSDPSAPSGLDASQQGLLNRGSGDGSLQRNYFSGLFPRPGSTSQAPVSKDRSSGPKNVEDVLAKMKNWKDGDGKRILTPLHAIKPGLDKSWEKNQMESISVTGETLDEETLQMQSLVKRLSSFRGKIDDEAALSHDEKVAKRVEEELEHLEKNSRKKPGMRIAKTIRQQVIIALAHEPELNKLNAFERNEYLTKLAVNDTHSIVAKVAVRKVNVNEEKESAIWDDDPDKVLKKPLIPPRVKQVAGTTFVVLYCLFCAYYVCLFGINYGSTYTNAWMKTFFLGFIQSLAVTRPLKVAAIFFLCTRFVPQKLDIEELKAIQHYAAAAQLARRYPNLEISKIIIQKDYFPPGYNQEVHETKEKIQRIWKRYCTFENILTYMVLAVGFTLLMLPDDLQDVITEGGICVAFNYILVACGAGKLNSDFALYLLIFIIVPLVALTIYYARKLWRKVRESETFTKFTEMLES</sequence>